<protein>
    <submittedName>
        <fullName evidence="8">TldD/PmbA family protein</fullName>
    </submittedName>
</protein>
<dbReference type="Pfam" id="PF19290">
    <property type="entry name" value="PmbA_TldD_2nd"/>
    <property type="match status" value="1"/>
</dbReference>
<reference evidence="8 9" key="1">
    <citation type="journal article" date="2019" name="Nat. Microbiol.">
        <title>Mediterranean grassland soil C-N compound turnover is dependent on rainfall and depth, and is mediated by genomically divergent microorganisms.</title>
        <authorList>
            <person name="Diamond S."/>
            <person name="Andeer P.F."/>
            <person name="Li Z."/>
            <person name="Crits-Christoph A."/>
            <person name="Burstein D."/>
            <person name="Anantharaman K."/>
            <person name="Lane K.R."/>
            <person name="Thomas B.C."/>
            <person name="Pan C."/>
            <person name="Northen T.R."/>
            <person name="Banfield J.F."/>
        </authorList>
    </citation>
    <scope>NUCLEOTIDE SEQUENCE [LARGE SCALE GENOMIC DNA]</scope>
    <source>
        <strain evidence="8">WS_4</strain>
    </source>
</reference>
<dbReference type="EMBL" id="VBOU01000075">
    <property type="protein sequence ID" value="TMQ54237.1"/>
    <property type="molecule type" value="Genomic_DNA"/>
</dbReference>
<gene>
    <name evidence="8" type="ORF">E6K74_06750</name>
</gene>
<feature type="domain" description="Metalloprotease TldD/E N-terminal" evidence="5">
    <location>
        <begin position="68"/>
        <end position="129"/>
    </location>
</feature>
<comment type="similarity">
    <text evidence="1">Belongs to the peptidase U62 family.</text>
</comment>
<dbReference type="Pfam" id="PF19289">
    <property type="entry name" value="PmbA_TldD_3rd"/>
    <property type="match status" value="1"/>
</dbReference>
<dbReference type="AlphaFoldDB" id="A0A538SS95"/>
<evidence type="ECO:0000259" key="5">
    <source>
        <dbReference type="Pfam" id="PF01523"/>
    </source>
</evidence>
<dbReference type="InterPro" id="IPR025502">
    <property type="entry name" value="TldD"/>
</dbReference>
<dbReference type="InterPro" id="IPR051463">
    <property type="entry name" value="Peptidase_U62_metallo"/>
</dbReference>
<proteinExistence type="inferred from homology"/>
<dbReference type="InterPro" id="IPR006311">
    <property type="entry name" value="TAT_signal"/>
</dbReference>
<keyword evidence="3" id="KW-0378">Hydrolase</keyword>
<evidence type="ECO:0000256" key="4">
    <source>
        <dbReference type="ARBA" id="ARBA00023049"/>
    </source>
</evidence>
<dbReference type="InterPro" id="IPR035068">
    <property type="entry name" value="TldD/PmbA_N"/>
</dbReference>
<dbReference type="Proteomes" id="UP000319829">
    <property type="component" value="Unassembled WGS sequence"/>
</dbReference>
<dbReference type="SUPFAM" id="SSF111283">
    <property type="entry name" value="Putative modulator of DNA gyrase, PmbA/TldD"/>
    <property type="match status" value="1"/>
</dbReference>
<name>A0A538SS95_UNCEI</name>
<sequence length="509" mass="54591">MSRRDFLRRGAYLTTAIAAGLPEAVSLLHPRAAEAALMGIGQELRDVLNEETVNRILQEALVTGGNFADVFAEQRFRTAIVLDAGKIDSVTYGYPRGAGVRVVRRNQTGYAFSDELSYSSLLDAARVASSVVENQSRTNPIDVTRRNPPQPFTLQNPEPLMLEYTKFDLLQRMDAAARGVDSRIVSVRIEYLDEVRDVLIGTSDGIYVLDRQYLASITCAPAAQAGGKRGSGFSSMGGRVDADYFARNSPEEAARQAARQAIRLLEAGPAPAGPMPVVVAPGWGGVLIHESLGHALEGDGIRRGTSLLTGLVGTRIASPLVRVVDDGRWPNGRGSCAVDDEGTPSQRTVAVEAGVLQSYFLDKQNAVLLGLRSTGNGRRMSYRNWPIPRMTNTYLDAGTSDPASLLNGIARGFYAAELGGGSVDTTSGNFNFAVREGYWIEDGRRTRPVRGAVLIGNSLETMKRIEGIGTDLVVEQSRGTCGKDGQMIPVGVGQPTVRFSSITVGGPSI</sequence>
<comment type="caution">
    <text evidence="8">The sequence shown here is derived from an EMBL/GenBank/DDBJ whole genome shotgun (WGS) entry which is preliminary data.</text>
</comment>
<evidence type="ECO:0000256" key="1">
    <source>
        <dbReference type="ARBA" id="ARBA00005836"/>
    </source>
</evidence>
<dbReference type="PANTHER" id="PTHR30624">
    <property type="entry name" value="UNCHARACTERIZED PROTEIN TLDD AND PMBA"/>
    <property type="match status" value="1"/>
</dbReference>
<organism evidence="8 9">
    <name type="scientific">Eiseniibacteriota bacterium</name>
    <dbReference type="NCBI Taxonomy" id="2212470"/>
    <lineage>
        <taxon>Bacteria</taxon>
        <taxon>Candidatus Eiseniibacteriota</taxon>
    </lineage>
</organism>
<dbReference type="PIRSF" id="PIRSF004919">
    <property type="entry name" value="TldD"/>
    <property type="match status" value="1"/>
</dbReference>
<dbReference type="PROSITE" id="PS51318">
    <property type="entry name" value="TAT"/>
    <property type="match status" value="1"/>
</dbReference>
<accession>A0A538SS95</accession>
<evidence type="ECO:0000256" key="2">
    <source>
        <dbReference type="ARBA" id="ARBA00022670"/>
    </source>
</evidence>
<dbReference type="InterPro" id="IPR002510">
    <property type="entry name" value="Metalloprtase-TldD/E_N"/>
</dbReference>
<evidence type="ECO:0000259" key="6">
    <source>
        <dbReference type="Pfam" id="PF19289"/>
    </source>
</evidence>
<evidence type="ECO:0000259" key="7">
    <source>
        <dbReference type="Pfam" id="PF19290"/>
    </source>
</evidence>
<dbReference type="GO" id="GO:0005829">
    <property type="term" value="C:cytosol"/>
    <property type="evidence" value="ECO:0007669"/>
    <property type="project" value="TreeGrafter"/>
</dbReference>
<feature type="domain" description="Metalloprotease TldD/E central" evidence="7">
    <location>
        <begin position="165"/>
        <end position="265"/>
    </location>
</feature>
<dbReference type="GO" id="GO:0008237">
    <property type="term" value="F:metallopeptidase activity"/>
    <property type="evidence" value="ECO:0007669"/>
    <property type="project" value="UniProtKB-KW"/>
</dbReference>
<evidence type="ECO:0000256" key="3">
    <source>
        <dbReference type="ARBA" id="ARBA00022801"/>
    </source>
</evidence>
<dbReference type="InterPro" id="IPR045570">
    <property type="entry name" value="Metalloprtase-TldD/E_cen_dom"/>
</dbReference>
<dbReference type="PANTHER" id="PTHR30624:SF4">
    <property type="entry name" value="METALLOPROTEASE TLDD"/>
    <property type="match status" value="1"/>
</dbReference>
<dbReference type="Gene3D" id="3.30.2290.10">
    <property type="entry name" value="PmbA/TldD superfamily"/>
    <property type="match status" value="1"/>
</dbReference>
<dbReference type="InterPro" id="IPR045569">
    <property type="entry name" value="Metalloprtase-TldD/E_C"/>
</dbReference>
<evidence type="ECO:0000313" key="8">
    <source>
        <dbReference type="EMBL" id="TMQ54237.1"/>
    </source>
</evidence>
<dbReference type="InterPro" id="IPR036059">
    <property type="entry name" value="TldD/PmbA_sf"/>
</dbReference>
<keyword evidence="4" id="KW-0482">Metalloprotease</keyword>
<dbReference type="Pfam" id="PF01523">
    <property type="entry name" value="PmbA_TldD_1st"/>
    <property type="match status" value="1"/>
</dbReference>
<feature type="domain" description="Metalloprotease TldD/E C-terminal" evidence="6">
    <location>
        <begin position="273"/>
        <end position="506"/>
    </location>
</feature>
<keyword evidence="2" id="KW-0645">Protease</keyword>
<evidence type="ECO:0000313" key="9">
    <source>
        <dbReference type="Proteomes" id="UP000319829"/>
    </source>
</evidence>
<dbReference type="GO" id="GO:0006508">
    <property type="term" value="P:proteolysis"/>
    <property type="evidence" value="ECO:0007669"/>
    <property type="project" value="UniProtKB-KW"/>
</dbReference>